<keyword evidence="4 6" id="KW-1133">Transmembrane helix</keyword>
<evidence type="ECO:0000256" key="1">
    <source>
        <dbReference type="ARBA" id="ARBA00004141"/>
    </source>
</evidence>
<evidence type="ECO:0000313" key="8">
    <source>
        <dbReference type="Proteomes" id="UP001501624"/>
    </source>
</evidence>
<dbReference type="RefSeq" id="WP_027936179.1">
    <property type="nucleotide sequence ID" value="NZ_BAABCM010000001.1"/>
</dbReference>
<dbReference type="PANTHER" id="PTHR21716">
    <property type="entry name" value="TRANSMEMBRANE PROTEIN"/>
    <property type="match status" value="1"/>
</dbReference>
<keyword evidence="8" id="KW-1185">Reference proteome</keyword>
<keyword evidence="5 6" id="KW-0472">Membrane</keyword>
<feature type="transmembrane region" description="Helical" evidence="6">
    <location>
        <begin position="76"/>
        <end position="102"/>
    </location>
</feature>
<evidence type="ECO:0000256" key="5">
    <source>
        <dbReference type="ARBA" id="ARBA00023136"/>
    </source>
</evidence>
<evidence type="ECO:0000256" key="4">
    <source>
        <dbReference type="ARBA" id="ARBA00022989"/>
    </source>
</evidence>
<feature type="transmembrane region" description="Helical" evidence="6">
    <location>
        <begin position="47"/>
        <end position="64"/>
    </location>
</feature>
<dbReference type="Pfam" id="PF01594">
    <property type="entry name" value="AI-2E_transport"/>
    <property type="match status" value="1"/>
</dbReference>
<evidence type="ECO:0000256" key="3">
    <source>
        <dbReference type="ARBA" id="ARBA00022692"/>
    </source>
</evidence>
<protein>
    <submittedName>
        <fullName evidence="7">AI-2E family transporter</fullName>
    </submittedName>
</protein>
<organism evidence="7 8">
    <name type="scientific">Amycolatopsis tucumanensis</name>
    <dbReference type="NCBI Taxonomy" id="401106"/>
    <lineage>
        <taxon>Bacteria</taxon>
        <taxon>Bacillati</taxon>
        <taxon>Actinomycetota</taxon>
        <taxon>Actinomycetes</taxon>
        <taxon>Pseudonocardiales</taxon>
        <taxon>Pseudonocardiaceae</taxon>
        <taxon>Amycolatopsis</taxon>
    </lineage>
</organism>
<evidence type="ECO:0000256" key="6">
    <source>
        <dbReference type="SAM" id="Phobius"/>
    </source>
</evidence>
<keyword evidence="3 6" id="KW-0812">Transmembrane</keyword>
<name>A0ABP7HNY6_9PSEU</name>
<dbReference type="Proteomes" id="UP001501624">
    <property type="component" value="Unassembled WGS sequence"/>
</dbReference>
<sequence>MEEPPNPRLSPDGLAPSRDLLPRALVVLLGAAAVVVVVAGVRAAGWLVGPVFTALVIVIAVSPVQDRLRRRGWPAWLTTTVLVILVYGVLALLTLGIVVSLARLAGLVPQYTGQAAEVVRDASVGLSRLGIGPDQLRAAAESLDLGRLTGLLTALLADIAGLVSNLVFLLALLLFLSVEAGGAGQRIAAIATDRPSVSAALRGFTRGTRRYLVVTTVFGLVVAALDALVLAVIGIPLALTWGLLSFVTNYIPNVGFLIGLAPPAILGLLTGGVGRMVLVIVCYGVINFVLQSLIQPRFVGDAVGLSVTVTFVALVFWAWLLGPLGAILAIPMTLLAKALLVDLDPRARWADVLLRSGQRGPPESRRREALFARWPHRAAAGRKE</sequence>
<comment type="similarity">
    <text evidence="2">Belongs to the autoinducer-2 exporter (AI-2E) (TC 2.A.86) family.</text>
</comment>
<proteinExistence type="inferred from homology"/>
<feature type="transmembrane region" description="Helical" evidence="6">
    <location>
        <begin position="211"/>
        <end position="244"/>
    </location>
</feature>
<dbReference type="EMBL" id="BAABCM010000001">
    <property type="protein sequence ID" value="GAA3795712.1"/>
    <property type="molecule type" value="Genomic_DNA"/>
</dbReference>
<evidence type="ECO:0000256" key="2">
    <source>
        <dbReference type="ARBA" id="ARBA00009773"/>
    </source>
</evidence>
<reference evidence="8" key="1">
    <citation type="journal article" date="2019" name="Int. J. Syst. Evol. Microbiol.">
        <title>The Global Catalogue of Microorganisms (GCM) 10K type strain sequencing project: providing services to taxonomists for standard genome sequencing and annotation.</title>
        <authorList>
            <consortium name="The Broad Institute Genomics Platform"/>
            <consortium name="The Broad Institute Genome Sequencing Center for Infectious Disease"/>
            <person name="Wu L."/>
            <person name="Ma J."/>
        </authorList>
    </citation>
    <scope>NUCLEOTIDE SEQUENCE [LARGE SCALE GENOMIC DNA]</scope>
    <source>
        <strain evidence="8">JCM 17017</strain>
    </source>
</reference>
<gene>
    <name evidence="7" type="ORF">GCM10022380_10960</name>
</gene>
<feature type="transmembrane region" description="Helical" evidence="6">
    <location>
        <begin position="151"/>
        <end position="176"/>
    </location>
</feature>
<comment type="caution">
    <text evidence="7">The sequence shown here is derived from an EMBL/GenBank/DDBJ whole genome shotgun (WGS) entry which is preliminary data.</text>
</comment>
<dbReference type="PANTHER" id="PTHR21716:SF64">
    <property type="entry name" value="AI-2 TRANSPORT PROTEIN TQSA"/>
    <property type="match status" value="1"/>
</dbReference>
<evidence type="ECO:0000313" key="7">
    <source>
        <dbReference type="EMBL" id="GAA3795712.1"/>
    </source>
</evidence>
<feature type="transmembrane region" description="Helical" evidence="6">
    <location>
        <begin position="20"/>
        <end position="41"/>
    </location>
</feature>
<accession>A0ABP7HNY6</accession>
<comment type="subcellular location">
    <subcellularLocation>
        <location evidence="1">Membrane</location>
        <topology evidence="1">Multi-pass membrane protein</topology>
    </subcellularLocation>
</comment>
<dbReference type="InterPro" id="IPR002549">
    <property type="entry name" value="AI-2E-like"/>
</dbReference>